<protein>
    <submittedName>
        <fullName evidence="7">Response regulator</fullName>
    </submittedName>
</protein>
<dbReference type="SMART" id="SM00448">
    <property type="entry name" value="REC"/>
    <property type="match status" value="1"/>
</dbReference>
<dbReference type="CDD" id="cd17537">
    <property type="entry name" value="REC_FixJ"/>
    <property type="match status" value="1"/>
</dbReference>
<dbReference type="Pfam" id="PF00072">
    <property type="entry name" value="Response_reg"/>
    <property type="match status" value="1"/>
</dbReference>
<gene>
    <name evidence="7" type="ORF">LIN78_03500</name>
</gene>
<dbReference type="PROSITE" id="PS50110">
    <property type="entry name" value="RESPONSE_REGULATORY"/>
    <property type="match status" value="1"/>
</dbReference>
<name>A0ABS8D354_9NEIS</name>
<evidence type="ECO:0000313" key="8">
    <source>
        <dbReference type="Proteomes" id="UP001165395"/>
    </source>
</evidence>
<dbReference type="SUPFAM" id="SSF52172">
    <property type="entry name" value="CheY-like"/>
    <property type="match status" value="1"/>
</dbReference>
<dbReference type="PRINTS" id="PR00038">
    <property type="entry name" value="HTHLUXR"/>
</dbReference>
<dbReference type="SMART" id="SM00421">
    <property type="entry name" value="HTH_LUXR"/>
    <property type="match status" value="1"/>
</dbReference>
<dbReference type="Gene3D" id="1.10.10.10">
    <property type="entry name" value="Winged helix-like DNA-binding domain superfamily/Winged helix DNA-binding domain"/>
    <property type="match status" value="1"/>
</dbReference>
<evidence type="ECO:0000256" key="3">
    <source>
        <dbReference type="ARBA" id="ARBA00023163"/>
    </source>
</evidence>
<evidence type="ECO:0000259" key="5">
    <source>
        <dbReference type="PROSITE" id="PS50043"/>
    </source>
</evidence>
<dbReference type="PROSITE" id="PS50043">
    <property type="entry name" value="HTH_LUXR_2"/>
    <property type="match status" value="1"/>
</dbReference>
<dbReference type="InterPro" id="IPR036388">
    <property type="entry name" value="WH-like_DNA-bd_sf"/>
</dbReference>
<dbReference type="Gene3D" id="3.40.50.2300">
    <property type="match status" value="1"/>
</dbReference>
<organism evidence="7 8">
    <name type="scientific">Leeia speluncae</name>
    <dbReference type="NCBI Taxonomy" id="2884804"/>
    <lineage>
        <taxon>Bacteria</taxon>
        <taxon>Pseudomonadati</taxon>
        <taxon>Pseudomonadota</taxon>
        <taxon>Betaproteobacteria</taxon>
        <taxon>Neisseriales</taxon>
        <taxon>Leeiaceae</taxon>
        <taxon>Leeia</taxon>
    </lineage>
</organism>
<dbReference type="InterPro" id="IPR011006">
    <property type="entry name" value="CheY-like_superfamily"/>
</dbReference>
<dbReference type="Pfam" id="PF00196">
    <property type="entry name" value="GerE"/>
    <property type="match status" value="1"/>
</dbReference>
<dbReference type="PANTHER" id="PTHR44688">
    <property type="entry name" value="DNA-BINDING TRANSCRIPTIONAL ACTIVATOR DEVR_DOSR"/>
    <property type="match status" value="1"/>
</dbReference>
<dbReference type="PROSITE" id="PS00622">
    <property type="entry name" value="HTH_LUXR_1"/>
    <property type="match status" value="1"/>
</dbReference>
<proteinExistence type="predicted"/>
<keyword evidence="3" id="KW-0804">Transcription</keyword>
<evidence type="ECO:0000259" key="6">
    <source>
        <dbReference type="PROSITE" id="PS50110"/>
    </source>
</evidence>
<comment type="caution">
    <text evidence="7">The sequence shown here is derived from an EMBL/GenBank/DDBJ whole genome shotgun (WGS) entry which is preliminary data.</text>
</comment>
<accession>A0ABS8D354</accession>
<keyword evidence="2" id="KW-0238">DNA-binding</keyword>
<dbReference type="InterPro" id="IPR016032">
    <property type="entry name" value="Sig_transdc_resp-reg_C-effctor"/>
</dbReference>
<dbReference type="Proteomes" id="UP001165395">
    <property type="component" value="Unassembled WGS sequence"/>
</dbReference>
<dbReference type="InterPro" id="IPR001789">
    <property type="entry name" value="Sig_transdc_resp-reg_receiver"/>
</dbReference>
<dbReference type="CDD" id="cd06170">
    <property type="entry name" value="LuxR_C_like"/>
    <property type="match status" value="1"/>
</dbReference>
<feature type="domain" description="Response regulatory" evidence="6">
    <location>
        <begin position="8"/>
        <end position="122"/>
    </location>
</feature>
<evidence type="ECO:0000256" key="2">
    <source>
        <dbReference type="ARBA" id="ARBA00023125"/>
    </source>
</evidence>
<keyword evidence="1" id="KW-0805">Transcription regulation</keyword>
<sequence length="202" mass="22962">MEQQANRQIGIVDDDEAIRDALTWLFASRGHQVITFDSGEQFLETYQHEQFGCLLLDVRMPGMSGQTLFETIRQLDYCPPVIFLTGHGDVPMAVQALKKGAIDFIEKPFNDNQLVDQVENALWLDVNQRKEWAEKQNVKDKLASLTQREHEVMQLIIAGKLNKIIADELNISMKTVEVHRARVLEKMGVKSAVELTALLNKS</sequence>
<dbReference type="InterPro" id="IPR000792">
    <property type="entry name" value="Tscrpt_reg_LuxR_C"/>
</dbReference>
<evidence type="ECO:0000256" key="4">
    <source>
        <dbReference type="PROSITE-ProRule" id="PRU00169"/>
    </source>
</evidence>
<feature type="modified residue" description="4-aspartylphosphate" evidence="4">
    <location>
        <position position="57"/>
    </location>
</feature>
<dbReference type="SUPFAM" id="SSF46894">
    <property type="entry name" value="C-terminal effector domain of the bipartite response regulators"/>
    <property type="match status" value="1"/>
</dbReference>
<dbReference type="EMBL" id="JAJBZT010000002">
    <property type="protein sequence ID" value="MCB6182616.1"/>
    <property type="molecule type" value="Genomic_DNA"/>
</dbReference>
<evidence type="ECO:0000256" key="1">
    <source>
        <dbReference type="ARBA" id="ARBA00023015"/>
    </source>
</evidence>
<keyword evidence="4" id="KW-0597">Phosphoprotein</keyword>
<reference evidence="7" key="1">
    <citation type="submission" date="2021-10" db="EMBL/GenBank/DDBJ databases">
        <title>The complete genome sequence of Leeia sp. TBRC 13508.</title>
        <authorList>
            <person name="Charoenyingcharoen P."/>
            <person name="Yukphan P."/>
        </authorList>
    </citation>
    <scope>NUCLEOTIDE SEQUENCE</scope>
    <source>
        <strain evidence="7">TBRC 13508</strain>
    </source>
</reference>
<dbReference type="RefSeq" id="WP_227178523.1">
    <property type="nucleotide sequence ID" value="NZ_JAJBZT010000002.1"/>
</dbReference>
<evidence type="ECO:0000313" key="7">
    <source>
        <dbReference type="EMBL" id="MCB6182616.1"/>
    </source>
</evidence>
<feature type="domain" description="HTH luxR-type" evidence="5">
    <location>
        <begin position="138"/>
        <end position="202"/>
    </location>
</feature>
<keyword evidence="8" id="KW-1185">Reference proteome</keyword>
<dbReference type="PANTHER" id="PTHR44688:SF16">
    <property type="entry name" value="DNA-BINDING TRANSCRIPTIONAL ACTIVATOR DEVR_DOSR"/>
    <property type="match status" value="1"/>
</dbReference>